<keyword evidence="4" id="KW-1185">Reference proteome</keyword>
<dbReference type="InterPro" id="IPR001164">
    <property type="entry name" value="ArfGAP_dom"/>
</dbReference>
<evidence type="ECO:0000313" key="4">
    <source>
        <dbReference type="Proteomes" id="UP000694568"/>
    </source>
</evidence>
<dbReference type="GeneTree" id="ENSGT00940000158387"/>
<dbReference type="GO" id="GO:0008270">
    <property type="term" value="F:zinc ion binding"/>
    <property type="evidence" value="ECO:0007669"/>
    <property type="project" value="UniProtKB-KW"/>
</dbReference>
<keyword evidence="1" id="KW-0862">Zinc</keyword>
<dbReference type="GO" id="GO:2000369">
    <property type="term" value="P:regulation of clathrin-dependent endocytosis"/>
    <property type="evidence" value="ECO:0007669"/>
    <property type="project" value="TreeGrafter"/>
</dbReference>
<reference evidence="3" key="1">
    <citation type="submission" date="2025-08" db="UniProtKB">
        <authorList>
            <consortium name="Ensembl"/>
        </authorList>
    </citation>
    <scope>IDENTIFICATION</scope>
</reference>
<dbReference type="Gene3D" id="1.10.220.150">
    <property type="entry name" value="Arf GTPase activating protein"/>
    <property type="match status" value="1"/>
</dbReference>
<accession>A0A8D0A4J9</accession>
<dbReference type="GO" id="GO:0005096">
    <property type="term" value="F:GTPase activator activity"/>
    <property type="evidence" value="ECO:0007669"/>
    <property type="project" value="InterPro"/>
</dbReference>
<sequence>QKSPVSQTAVQFMEVRLASAFLKHIFDGLCPRWASWNLGVFMCIRCAGIHRNLGVHISRVKSVNLDQIFPDIFVAFLKCPYYEKITFSGIWGVMLCLWCFHTHTNFEKNPSMLFRLRYGF</sequence>
<evidence type="ECO:0000259" key="2">
    <source>
        <dbReference type="PROSITE" id="PS50115"/>
    </source>
</evidence>
<keyword evidence="1" id="KW-0863">Zinc-finger</keyword>
<evidence type="ECO:0000313" key="3">
    <source>
        <dbReference type="Ensembl" id="ENSSLUP00000050832.1"/>
    </source>
</evidence>
<dbReference type="Proteomes" id="UP000694568">
    <property type="component" value="Unplaced"/>
</dbReference>
<dbReference type="GO" id="GO:0005737">
    <property type="term" value="C:cytoplasm"/>
    <property type="evidence" value="ECO:0007669"/>
    <property type="project" value="TreeGrafter"/>
</dbReference>
<name>A0A8D0A4J9_SANLU</name>
<reference evidence="3" key="2">
    <citation type="submission" date="2025-09" db="UniProtKB">
        <authorList>
            <consortium name="Ensembl"/>
        </authorList>
    </citation>
    <scope>IDENTIFICATION</scope>
</reference>
<dbReference type="InterPro" id="IPR051718">
    <property type="entry name" value="ARF_GTPase-activating"/>
</dbReference>
<dbReference type="InterPro" id="IPR038508">
    <property type="entry name" value="ArfGAP_dom_sf"/>
</dbReference>
<dbReference type="Ensembl" id="ENSSLUT00000052336.1">
    <property type="protein sequence ID" value="ENSSLUP00000050832.1"/>
    <property type="gene ID" value="ENSSLUG00000022135.1"/>
</dbReference>
<protein>
    <recommendedName>
        <fullName evidence="2">Arf-GAP domain-containing protein</fullName>
    </recommendedName>
</protein>
<organism evidence="3 4">
    <name type="scientific">Sander lucioperca</name>
    <name type="common">Pike-perch</name>
    <name type="synonym">Perca lucioperca</name>
    <dbReference type="NCBI Taxonomy" id="283035"/>
    <lineage>
        <taxon>Eukaryota</taxon>
        <taxon>Metazoa</taxon>
        <taxon>Chordata</taxon>
        <taxon>Craniata</taxon>
        <taxon>Vertebrata</taxon>
        <taxon>Euteleostomi</taxon>
        <taxon>Actinopterygii</taxon>
        <taxon>Neopterygii</taxon>
        <taxon>Teleostei</taxon>
        <taxon>Neoteleostei</taxon>
        <taxon>Acanthomorphata</taxon>
        <taxon>Eupercaria</taxon>
        <taxon>Perciformes</taxon>
        <taxon>Percoidei</taxon>
        <taxon>Percidae</taxon>
        <taxon>Luciopercinae</taxon>
        <taxon>Sander</taxon>
    </lineage>
</organism>
<keyword evidence="1" id="KW-0479">Metal-binding</keyword>
<evidence type="ECO:0000256" key="1">
    <source>
        <dbReference type="PROSITE-ProRule" id="PRU00288"/>
    </source>
</evidence>
<dbReference type="SUPFAM" id="SSF57863">
    <property type="entry name" value="ArfGap/RecO-like zinc finger"/>
    <property type="match status" value="1"/>
</dbReference>
<dbReference type="PROSITE" id="PS50115">
    <property type="entry name" value="ARFGAP"/>
    <property type="match status" value="1"/>
</dbReference>
<dbReference type="InterPro" id="IPR037278">
    <property type="entry name" value="ARFGAP/RecO"/>
</dbReference>
<dbReference type="Pfam" id="PF01412">
    <property type="entry name" value="ArfGap"/>
    <property type="match status" value="1"/>
</dbReference>
<dbReference type="AlphaFoldDB" id="A0A8D0A4J9"/>
<dbReference type="PANTHER" id="PTHR45705">
    <property type="entry name" value="FI20236P1"/>
    <property type="match status" value="1"/>
</dbReference>
<proteinExistence type="predicted"/>
<dbReference type="PANTHER" id="PTHR45705:SF8">
    <property type="entry name" value="STROMAL MEMBRANE-ASSOCIATED PROTEIN 1"/>
    <property type="match status" value="1"/>
</dbReference>
<feature type="domain" description="Arf-GAP" evidence="2">
    <location>
        <begin position="31"/>
        <end position="78"/>
    </location>
</feature>
<dbReference type="SMART" id="SM00105">
    <property type="entry name" value="ArfGap"/>
    <property type="match status" value="1"/>
</dbReference>